<reference evidence="3" key="1">
    <citation type="submission" date="2017-01" db="EMBL/GenBank/DDBJ databases">
        <title>Comparative genomics of anhydrobiosis in the tardigrade Hypsibius dujardini.</title>
        <authorList>
            <person name="Yoshida Y."/>
            <person name="Koutsovoulos G."/>
            <person name="Laetsch D."/>
            <person name="Stevens L."/>
            <person name="Kumar S."/>
            <person name="Horikawa D."/>
            <person name="Ishino K."/>
            <person name="Komine S."/>
            <person name="Tomita M."/>
            <person name="Blaxter M."/>
            <person name="Arakawa K."/>
        </authorList>
    </citation>
    <scope>NUCLEOTIDE SEQUENCE [LARGE SCALE GENOMIC DNA]</scope>
    <source>
        <strain evidence="3">Z151</strain>
    </source>
</reference>
<protein>
    <submittedName>
        <fullName evidence="2">Uncharacterized protein</fullName>
    </submittedName>
</protein>
<evidence type="ECO:0000256" key="1">
    <source>
        <dbReference type="SAM" id="MobiDB-lite"/>
    </source>
</evidence>
<keyword evidence="3" id="KW-1185">Reference proteome</keyword>
<comment type="caution">
    <text evidence="2">The sequence shown here is derived from an EMBL/GenBank/DDBJ whole genome shotgun (WGS) entry which is preliminary data.</text>
</comment>
<name>A0A9X6NJN7_HYPEX</name>
<evidence type="ECO:0000313" key="3">
    <source>
        <dbReference type="Proteomes" id="UP000192578"/>
    </source>
</evidence>
<dbReference type="EMBL" id="MTYJ01000806">
    <property type="protein sequence ID" value="OWA55455.1"/>
    <property type="molecule type" value="Genomic_DNA"/>
</dbReference>
<sequence length="129" mass="13878">MAGDSKVDHSFKQIGMGSSMLVTGQEPMATRNRGEQPSAGRPTTTGSHRNMGVPQEPRKTPACYNCGGPHFKTQCIQPTVGGPQARQHVNLVQGVQDMADLSIFVIEFGINENSYSAMTLSVADRLITD</sequence>
<dbReference type="Proteomes" id="UP000192578">
    <property type="component" value="Unassembled WGS sequence"/>
</dbReference>
<organism evidence="2 3">
    <name type="scientific">Hypsibius exemplaris</name>
    <name type="common">Freshwater tardigrade</name>
    <dbReference type="NCBI Taxonomy" id="2072580"/>
    <lineage>
        <taxon>Eukaryota</taxon>
        <taxon>Metazoa</taxon>
        <taxon>Ecdysozoa</taxon>
        <taxon>Tardigrada</taxon>
        <taxon>Eutardigrada</taxon>
        <taxon>Parachela</taxon>
        <taxon>Hypsibioidea</taxon>
        <taxon>Hypsibiidae</taxon>
        <taxon>Hypsibius</taxon>
    </lineage>
</organism>
<accession>A0A9X6NJN7</accession>
<evidence type="ECO:0000313" key="2">
    <source>
        <dbReference type="EMBL" id="OWA55455.1"/>
    </source>
</evidence>
<feature type="compositionally biased region" description="Basic and acidic residues" evidence="1">
    <location>
        <begin position="1"/>
        <end position="11"/>
    </location>
</feature>
<proteinExistence type="predicted"/>
<gene>
    <name evidence="2" type="ORF">BV898_19842</name>
</gene>
<feature type="region of interest" description="Disordered" evidence="1">
    <location>
        <begin position="1"/>
        <end position="57"/>
    </location>
</feature>
<dbReference type="AlphaFoldDB" id="A0A9X6NJN7"/>